<dbReference type="GeneID" id="4318783"/>
<dbReference type="STRING" id="341663.Q0CRQ7"/>
<dbReference type="VEuPathDB" id="FungiDB:ATEG_03627"/>
<dbReference type="AlphaFoldDB" id="Q0CRQ7"/>
<dbReference type="Proteomes" id="UP000007963">
    <property type="component" value="Unassembled WGS sequence"/>
</dbReference>
<dbReference type="EMBL" id="CH476598">
    <property type="protein sequence ID" value="EAU35429.1"/>
    <property type="molecule type" value="Genomic_DNA"/>
</dbReference>
<dbReference type="RefSeq" id="XP_001212805.1">
    <property type="nucleotide sequence ID" value="XM_001212805.1"/>
</dbReference>
<protein>
    <recommendedName>
        <fullName evidence="4">Regulatory protein alcR</fullName>
    </recommendedName>
</protein>
<dbReference type="HOGENOM" id="CLU_006237_1_0_1"/>
<gene>
    <name evidence="2" type="ORF">ATEG_03627</name>
</gene>
<reference evidence="3" key="1">
    <citation type="submission" date="2005-09" db="EMBL/GenBank/DDBJ databases">
        <title>Annotation of the Aspergillus terreus NIH2624 genome.</title>
        <authorList>
            <person name="Birren B.W."/>
            <person name="Lander E.S."/>
            <person name="Galagan J.E."/>
            <person name="Nusbaum C."/>
            <person name="Devon K."/>
            <person name="Henn M."/>
            <person name="Ma L.-J."/>
            <person name="Jaffe D.B."/>
            <person name="Butler J."/>
            <person name="Alvarez P."/>
            <person name="Gnerre S."/>
            <person name="Grabherr M."/>
            <person name="Kleber M."/>
            <person name="Mauceli E.W."/>
            <person name="Brockman W."/>
            <person name="Rounsley S."/>
            <person name="Young S.K."/>
            <person name="LaButti K."/>
            <person name="Pushparaj V."/>
            <person name="DeCaprio D."/>
            <person name="Crawford M."/>
            <person name="Koehrsen M."/>
            <person name="Engels R."/>
            <person name="Montgomery P."/>
            <person name="Pearson M."/>
            <person name="Howarth C."/>
            <person name="Larson L."/>
            <person name="Luoma S."/>
            <person name="White J."/>
            <person name="Alvarado L."/>
            <person name="Kodira C.D."/>
            <person name="Zeng Q."/>
            <person name="Oleary S."/>
            <person name="Yandava C."/>
            <person name="Denning D.W."/>
            <person name="Nierman W.C."/>
            <person name="Milne T."/>
            <person name="Madden K."/>
        </authorList>
    </citation>
    <scope>NUCLEOTIDE SEQUENCE [LARGE SCALE GENOMIC DNA]</scope>
    <source>
        <strain evidence="3">NIH 2624 / FGSC A1156</strain>
    </source>
</reference>
<evidence type="ECO:0008006" key="4">
    <source>
        <dbReference type="Google" id="ProtNLM"/>
    </source>
</evidence>
<evidence type="ECO:0000256" key="1">
    <source>
        <dbReference type="SAM" id="MobiDB-lite"/>
    </source>
</evidence>
<dbReference type="OrthoDB" id="5958943at2759"/>
<evidence type="ECO:0000313" key="2">
    <source>
        <dbReference type="EMBL" id="EAU35429.1"/>
    </source>
</evidence>
<evidence type="ECO:0000313" key="3">
    <source>
        <dbReference type="Proteomes" id="UP000007963"/>
    </source>
</evidence>
<proteinExistence type="predicted"/>
<organism evidence="2 3">
    <name type="scientific">Aspergillus terreus (strain NIH 2624 / FGSC A1156)</name>
    <dbReference type="NCBI Taxonomy" id="341663"/>
    <lineage>
        <taxon>Eukaryota</taxon>
        <taxon>Fungi</taxon>
        <taxon>Dikarya</taxon>
        <taxon>Ascomycota</taxon>
        <taxon>Pezizomycotina</taxon>
        <taxon>Eurotiomycetes</taxon>
        <taxon>Eurotiomycetidae</taxon>
        <taxon>Eurotiales</taxon>
        <taxon>Aspergillaceae</taxon>
        <taxon>Aspergillus</taxon>
        <taxon>Aspergillus subgen. Circumdati</taxon>
    </lineage>
</organism>
<sequence length="868" mass="98053">MWSLIALDFPLRRPYTHALRDAARLSHPQDYDEKTPESFLRAVQKVQESLRRLPDQWRPEKQCCEAVDLLLPCSYCVRTNKTCSLNPHWVQCHQPSTVQGLDDGQRQVKRQRLQARNNVESNSCDTVDNMTVLDSLVQLLQASPEGSDVLPGDPPSIGDCNPGGATQEQEELESLDSLGQFNTVSPSSLQRSGLNDPANPTMTDCGADSSNIDMQSILLDLTQGNSVYPGFMSPASSQLPDSQSELQRGDEQCNVPINMRDNHAMSFSTFAADHLMMENSNRVLISDSLLQIYHDVLENNLACWLAEATCPYRLQRRRCEPPPTQQTPLLGTSTDPEWGVTWSNRMYRRTRQLDRSAQSVGLIRLSAYENQASSRALNLAVMAFSTQWAQGKRRWNSLHEARRRENLIDHDGEELGDEFEQILRRSIWEQARRALQDVSDLECYKVVFAELIFGLVQEPSPGARHGRDATIRSATSNLYTSVTTSLLPEIKEIIEREGPPVFIERAARKIHALKYRFEAHQAGFQHAARNCGSRPSAEVSLGMSAEDRQTIGLLYWLAVMFDTVSSSIHGRPVVVPDEECQHDAAQREAKRHTKGPAMNVRWKLDLYAQDNTEKPSPLHWPCPYEVATSAVARSAAVKVLLFRHVSYLQSSLRRFEHGAAIEEIIKTTLSVYRYWDITHGTFFRDLTKNYESVPPRIKSWFPCISIPWHLGSLLLADLIDFVDENRLGCDGHRAKRLHVGLVTKIRRASSIELAELAAVITPQAPETMSSKQLPDFHFAVNGSPVLTEPWTVLLIRAFTIASVLHIRETEELQKRQWFDMDYSNEPVQVSTARAESCIVALRFLGSKSRMAETIAMVVSNYLDTLRYA</sequence>
<feature type="region of interest" description="Disordered" evidence="1">
    <location>
        <begin position="144"/>
        <end position="207"/>
    </location>
</feature>
<accession>Q0CRQ7</accession>
<feature type="compositionally biased region" description="Polar residues" evidence="1">
    <location>
        <begin position="179"/>
        <end position="207"/>
    </location>
</feature>
<dbReference type="eggNOG" id="ENOG502SHX1">
    <property type="taxonomic scope" value="Eukaryota"/>
</dbReference>
<dbReference type="OMA" id="HALKYRF"/>
<name>Q0CRQ7_ASPTN</name>